<evidence type="ECO:0000313" key="2">
    <source>
        <dbReference type="EMBL" id="KAF2869580.1"/>
    </source>
</evidence>
<name>A0A7C8M3Y5_9PLEO</name>
<dbReference type="InterPro" id="IPR022024">
    <property type="entry name" value="DUF3602"/>
</dbReference>
<dbReference type="Proteomes" id="UP000481861">
    <property type="component" value="Unassembled WGS sequence"/>
</dbReference>
<keyword evidence="3" id="KW-1185">Reference proteome</keyword>
<reference evidence="2 3" key="1">
    <citation type="submission" date="2020-01" db="EMBL/GenBank/DDBJ databases">
        <authorList>
            <consortium name="DOE Joint Genome Institute"/>
            <person name="Haridas S."/>
            <person name="Albert R."/>
            <person name="Binder M."/>
            <person name="Bloem J."/>
            <person name="Labutti K."/>
            <person name="Salamov A."/>
            <person name="Andreopoulos B."/>
            <person name="Baker S.E."/>
            <person name="Barry K."/>
            <person name="Bills G."/>
            <person name="Bluhm B.H."/>
            <person name="Cannon C."/>
            <person name="Castanera R."/>
            <person name="Culley D.E."/>
            <person name="Daum C."/>
            <person name="Ezra D."/>
            <person name="Gonzalez J.B."/>
            <person name="Henrissat B."/>
            <person name="Kuo A."/>
            <person name="Liang C."/>
            <person name="Lipzen A."/>
            <person name="Lutzoni F."/>
            <person name="Magnuson J."/>
            <person name="Mondo S."/>
            <person name="Nolan M."/>
            <person name="Ohm R."/>
            <person name="Pangilinan J."/>
            <person name="Park H.-J.H."/>
            <person name="Ramirez L."/>
            <person name="Alfaro M."/>
            <person name="Sun H."/>
            <person name="Tritt A."/>
            <person name="Yoshinaga Y."/>
            <person name="Zwiers L.-H.L."/>
            <person name="Turgeon B.G."/>
            <person name="Goodwin S.B."/>
            <person name="Spatafora J.W."/>
            <person name="Crous P.W."/>
            <person name="Grigoriev I.V."/>
        </authorList>
    </citation>
    <scope>NUCLEOTIDE SEQUENCE [LARGE SCALE GENOMIC DNA]</scope>
    <source>
        <strain evidence="2 3">CBS 611.86</strain>
    </source>
</reference>
<comment type="caution">
    <text evidence="2">The sequence shown here is derived from an EMBL/GenBank/DDBJ whole genome shotgun (WGS) entry which is preliminary data.</text>
</comment>
<evidence type="ECO:0000256" key="1">
    <source>
        <dbReference type="SAM" id="MobiDB-lite"/>
    </source>
</evidence>
<dbReference type="InterPro" id="IPR053203">
    <property type="entry name" value="Cisplatin_resist-associated"/>
</dbReference>
<dbReference type="EMBL" id="JAADJZ010000016">
    <property type="protein sequence ID" value="KAF2869580.1"/>
    <property type="molecule type" value="Genomic_DNA"/>
</dbReference>
<accession>A0A7C8M3Y5</accession>
<feature type="compositionally biased region" description="Basic and acidic residues" evidence="1">
    <location>
        <begin position="97"/>
        <end position="132"/>
    </location>
</feature>
<organism evidence="2 3">
    <name type="scientific">Massariosphaeria phaeospora</name>
    <dbReference type="NCBI Taxonomy" id="100035"/>
    <lineage>
        <taxon>Eukaryota</taxon>
        <taxon>Fungi</taxon>
        <taxon>Dikarya</taxon>
        <taxon>Ascomycota</taxon>
        <taxon>Pezizomycotina</taxon>
        <taxon>Dothideomycetes</taxon>
        <taxon>Pleosporomycetidae</taxon>
        <taxon>Pleosporales</taxon>
        <taxon>Pleosporales incertae sedis</taxon>
        <taxon>Massariosphaeria</taxon>
    </lineage>
</organism>
<dbReference type="OrthoDB" id="2537432at2759"/>
<feature type="region of interest" description="Disordered" evidence="1">
    <location>
        <begin position="1"/>
        <end position="144"/>
    </location>
</feature>
<protein>
    <submittedName>
        <fullName evidence="2">Uncharacterized protein</fullName>
    </submittedName>
</protein>
<dbReference type="PANTHER" id="PTHR34693:SF3">
    <property type="match status" value="1"/>
</dbReference>
<dbReference type="PANTHER" id="PTHR34693">
    <property type="entry name" value="PROTEIN PAR32"/>
    <property type="match status" value="1"/>
</dbReference>
<dbReference type="AlphaFoldDB" id="A0A7C8M3Y5"/>
<evidence type="ECO:0000313" key="3">
    <source>
        <dbReference type="Proteomes" id="UP000481861"/>
    </source>
</evidence>
<gene>
    <name evidence="2" type="ORF">BDV95DRAFT_498473</name>
</gene>
<sequence>MSANQIHSTGRGGAGNIGPDDNVYTDGGIVREGFQGEHPDGAFSTGRGGAGNLGKSPRLGPEGKVQDHAAVDYIPENSLRNPQDTFHTGRGGSGNVYKEKYGGHSHPPEKEGAGLTDKVKHALGLEKDKKADGSASPLAHETKN</sequence>
<proteinExistence type="predicted"/>
<dbReference type="Pfam" id="PF12223">
    <property type="entry name" value="DUF3602"/>
    <property type="match status" value="1"/>
</dbReference>